<feature type="compositionally biased region" description="Polar residues" evidence="1">
    <location>
        <begin position="277"/>
        <end position="289"/>
    </location>
</feature>
<dbReference type="SUPFAM" id="SSF74653">
    <property type="entry name" value="TolA/TonB C-terminal domain"/>
    <property type="match status" value="1"/>
</dbReference>
<proteinExistence type="predicted"/>
<feature type="region of interest" description="Disordered" evidence="1">
    <location>
        <begin position="47"/>
        <end position="300"/>
    </location>
</feature>
<evidence type="ECO:0000313" key="4">
    <source>
        <dbReference type="Proteomes" id="UP000700706"/>
    </source>
</evidence>
<keyword evidence="2" id="KW-1133">Transmembrane helix</keyword>
<evidence type="ECO:0008006" key="5">
    <source>
        <dbReference type="Google" id="ProtNLM"/>
    </source>
</evidence>
<feature type="compositionally biased region" description="Pro residues" evidence="1">
    <location>
        <begin position="70"/>
        <end position="90"/>
    </location>
</feature>
<evidence type="ECO:0000256" key="1">
    <source>
        <dbReference type="SAM" id="MobiDB-lite"/>
    </source>
</evidence>
<sequence>MRPSLIISLALHGVLLIVLMFGLPLFRRDAPQIAVVPVEIVSADEVNEGATGEIAPDRPPAPDATGDAEAPPPPAAAKTPPSPKPPAQRPEPPKVAQLPQPRQSEPTPQARPAPEPEPASPPPPPPTPPAPKVTPQAPELPTPPTPTPPPPTPPPPPVQAPSPEATKPPPPPPTPQQPPPPPPPQRPNPASGKPQAEPTPTPSPPTPPAETAQADPMAIQPTNAPKPGKRPTPPPPASQQAAASTQGQSQSLDTSGLDALTSDSTSTRPSSSRSNRPQRATGQGSTATRLSRGDEGRIRDKVKQCWNTGPLEGAMTKPVVQIRVAQIQPDGTILPQDITVADDGGDRAWANAARRAVANPACQPWPMPGGGWPNDSFLLVFDPKDMF</sequence>
<evidence type="ECO:0000313" key="3">
    <source>
        <dbReference type="EMBL" id="MBW8727795.1"/>
    </source>
</evidence>
<name>A0A952FR66_9PROT</name>
<keyword evidence="2" id="KW-0472">Membrane</keyword>
<feature type="compositionally biased region" description="Pro residues" evidence="1">
    <location>
        <begin position="197"/>
        <end position="208"/>
    </location>
</feature>
<gene>
    <name evidence="3" type="ORF">JF625_21940</name>
</gene>
<dbReference type="Gene3D" id="3.30.1150.10">
    <property type="match status" value="1"/>
</dbReference>
<keyword evidence="2" id="KW-0812">Transmembrane</keyword>
<dbReference type="EMBL" id="JAEKLZ010000305">
    <property type="protein sequence ID" value="MBW8727795.1"/>
    <property type="molecule type" value="Genomic_DNA"/>
</dbReference>
<feature type="compositionally biased region" description="Low complexity" evidence="1">
    <location>
        <begin position="261"/>
        <end position="275"/>
    </location>
</feature>
<reference evidence="3" key="1">
    <citation type="submission" date="2020-06" db="EMBL/GenBank/DDBJ databases">
        <title>Stable isotope informed genome-resolved metagenomics uncovers potential trophic interactions in rhizosphere soil.</title>
        <authorList>
            <person name="Starr E.P."/>
            <person name="Shi S."/>
            <person name="Blazewicz S.J."/>
            <person name="Koch B.J."/>
            <person name="Probst A.J."/>
            <person name="Hungate B.A."/>
            <person name="Pett-Ridge J."/>
            <person name="Firestone M.K."/>
            <person name="Banfield J.F."/>
        </authorList>
    </citation>
    <scope>NUCLEOTIDE SEQUENCE</scope>
    <source>
        <strain evidence="3">YM_69_17</strain>
    </source>
</reference>
<feature type="compositionally biased region" description="Basic and acidic residues" evidence="1">
    <location>
        <begin position="291"/>
        <end position="300"/>
    </location>
</feature>
<feature type="transmembrane region" description="Helical" evidence="2">
    <location>
        <begin position="6"/>
        <end position="26"/>
    </location>
</feature>
<dbReference type="Proteomes" id="UP000700706">
    <property type="component" value="Unassembled WGS sequence"/>
</dbReference>
<accession>A0A952FR66</accession>
<feature type="compositionally biased region" description="Pro residues" evidence="1">
    <location>
        <begin position="109"/>
        <end position="187"/>
    </location>
</feature>
<evidence type="ECO:0000256" key="2">
    <source>
        <dbReference type="SAM" id="Phobius"/>
    </source>
</evidence>
<comment type="caution">
    <text evidence="3">The sequence shown here is derived from an EMBL/GenBank/DDBJ whole genome shotgun (WGS) entry which is preliminary data.</text>
</comment>
<protein>
    <recommendedName>
        <fullName evidence="5">Cell envelope biogenesis protein TolA</fullName>
    </recommendedName>
</protein>
<organism evidence="3 4">
    <name type="scientific">Inquilinus limosus</name>
    <dbReference type="NCBI Taxonomy" id="171674"/>
    <lineage>
        <taxon>Bacteria</taxon>
        <taxon>Pseudomonadati</taxon>
        <taxon>Pseudomonadota</taxon>
        <taxon>Alphaproteobacteria</taxon>
        <taxon>Rhodospirillales</taxon>
        <taxon>Rhodospirillaceae</taxon>
        <taxon>Inquilinus</taxon>
    </lineage>
</organism>
<dbReference type="AlphaFoldDB" id="A0A952FR66"/>
<feature type="compositionally biased region" description="Low complexity" evidence="1">
    <location>
        <begin position="238"/>
        <end position="251"/>
    </location>
</feature>